<keyword evidence="8" id="KW-0966">Cell projection</keyword>
<evidence type="ECO:0000256" key="5">
    <source>
        <dbReference type="RuleBase" id="RU362076"/>
    </source>
</evidence>
<feature type="domain" description="FlgD/Vpr Ig-like" evidence="7">
    <location>
        <begin position="111"/>
        <end position="178"/>
    </location>
</feature>
<dbReference type="EMBL" id="SMGR01000002">
    <property type="protein sequence ID" value="TCL01462.1"/>
    <property type="molecule type" value="Genomic_DNA"/>
</dbReference>
<dbReference type="RefSeq" id="WP_132860831.1">
    <property type="nucleotide sequence ID" value="NZ_SMGR01000002.1"/>
</dbReference>
<reference evidence="8 9" key="1">
    <citation type="submission" date="2019-03" db="EMBL/GenBank/DDBJ databases">
        <title>Genomic Encyclopedia of Archaeal and Bacterial Type Strains, Phase II (KMG-II): from individual species to whole genera.</title>
        <authorList>
            <person name="Goeker M."/>
        </authorList>
    </citation>
    <scope>NUCLEOTIDE SEQUENCE [LARGE SCALE GENOMIC DNA]</scope>
    <source>
        <strain evidence="8 9">DSM 26433</strain>
    </source>
</reference>
<dbReference type="Pfam" id="PF13860">
    <property type="entry name" value="FlgD_ig"/>
    <property type="match status" value="1"/>
</dbReference>
<dbReference type="Gene3D" id="2.60.40.4070">
    <property type="match status" value="1"/>
</dbReference>
<evidence type="ECO:0000313" key="8">
    <source>
        <dbReference type="EMBL" id="TCL01462.1"/>
    </source>
</evidence>
<dbReference type="InterPro" id="IPR005648">
    <property type="entry name" value="FlgD"/>
</dbReference>
<dbReference type="AlphaFoldDB" id="A0A4R1N5V8"/>
<dbReference type="OrthoDB" id="9785233at2"/>
<keyword evidence="3 5" id="KW-1005">Bacterial flagellum biogenesis</keyword>
<dbReference type="Pfam" id="PF03963">
    <property type="entry name" value="FlgD"/>
    <property type="match status" value="1"/>
</dbReference>
<evidence type="ECO:0000256" key="1">
    <source>
        <dbReference type="ARBA" id="ARBA00010577"/>
    </source>
</evidence>
<keyword evidence="8" id="KW-0282">Flagellum</keyword>
<evidence type="ECO:0000259" key="7">
    <source>
        <dbReference type="Pfam" id="PF13860"/>
    </source>
</evidence>
<protein>
    <recommendedName>
        <fullName evidence="2 5">Basal-body rod modification protein FlgD</fullName>
    </recommendedName>
</protein>
<feature type="region of interest" description="Disordered" evidence="6">
    <location>
        <begin position="1"/>
        <end position="30"/>
    </location>
</feature>
<evidence type="ECO:0000256" key="6">
    <source>
        <dbReference type="SAM" id="MobiDB-lite"/>
    </source>
</evidence>
<comment type="caution">
    <text evidence="8">The sequence shown here is derived from an EMBL/GenBank/DDBJ whole genome shotgun (WGS) entry which is preliminary data.</text>
</comment>
<keyword evidence="9" id="KW-1185">Reference proteome</keyword>
<accession>A0A4R1N5V8</accession>
<evidence type="ECO:0000256" key="4">
    <source>
        <dbReference type="ARBA" id="ARBA00024746"/>
    </source>
</evidence>
<comment type="function">
    <text evidence="4 5">Required for flagellar hook formation. May act as a scaffolding protein.</text>
</comment>
<dbReference type="GO" id="GO:0044781">
    <property type="term" value="P:bacterial-type flagellum organization"/>
    <property type="evidence" value="ECO:0007669"/>
    <property type="project" value="UniProtKB-UniRule"/>
</dbReference>
<evidence type="ECO:0000256" key="2">
    <source>
        <dbReference type="ARBA" id="ARBA00016013"/>
    </source>
</evidence>
<gene>
    <name evidence="8" type="ORF">BXY66_2777</name>
</gene>
<dbReference type="InterPro" id="IPR025965">
    <property type="entry name" value="FlgD/Vpr_Ig-like"/>
</dbReference>
<proteinExistence type="inferred from homology"/>
<evidence type="ECO:0000256" key="3">
    <source>
        <dbReference type="ARBA" id="ARBA00022795"/>
    </source>
</evidence>
<dbReference type="Proteomes" id="UP000295673">
    <property type="component" value="Unassembled WGS sequence"/>
</dbReference>
<name>A0A4R1N5V8_9RHOB</name>
<comment type="similarity">
    <text evidence="1 5">Belongs to the FlgD family.</text>
</comment>
<evidence type="ECO:0000313" key="9">
    <source>
        <dbReference type="Proteomes" id="UP000295673"/>
    </source>
</evidence>
<organism evidence="8 9">
    <name type="scientific">Shimia isoporae</name>
    <dbReference type="NCBI Taxonomy" id="647720"/>
    <lineage>
        <taxon>Bacteria</taxon>
        <taxon>Pseudomonadati</taxon>
        <taxon>Pseudomonadota</taxon>
        <taxon>Alphaproteobacteria</taxon>
        <taxon>Rhodobacterales</taxon>
        <taxon>Roseobacteraceae</taxon>
    </lineage>
</organism>
<keyword evidence="8" id="KW-0969">Cilium</keyword>
<sequence length="231" mass="24731">MDFMTTQSTSPSVQSNSMGANTSSSQTSPAINSDFETFLKMLTTQMQNQDPLEPTDSTEFTAQLAQFSAVEQQVLTNETLATVSAQLASLSSTSMAGWIGMEARVAGLAHFDGATPVELYPMANEAADDAYLIVKDENGDEVDRVKIDPSAETVTWDGLDENGQPFPEGNYVFQTQSMAEGKELDTVLAETYTRINEAQASTGGMVLIGEGGAKYLSVDIVGLREPAKVES</sequence>